<dbReference type="InterPro" id="IPR051692">
    <property type="entry name" value="OMP-like"/>
</dbReference>
<dbReference type="Pfam" id="PF13505">
    <property type="entry name" value="OMP_b-brl"/>
    <property type="match status" value="1"/>
</dbReference>
<evidence type="ECO:0000313" key="5">
    <source>
        <dbReference type="EMBL" id="VAV94849.1"/>
    </source>
</evidence>
<sequence>MKQFISLKPSLILATALFAAGPALAQSANWTGAYIGAEIGGANLKASFLGLSANNDDVIGGIIAGYDYDLGTFVIGAGADIDFTDNNFSAGTAALNRLWRLKLRGGYKIGNGLLYATGGYANAYIDTGVGSDGGYFIGGGYEHQIMPNFSVGGEVLYHDFNSFNNSGVDIEVISYQIRAAYRF</sequence>
<keyword evidence="2" id="KW-0732">Signal</keyword>
<reference evidence="5" key="1">
    <citation type="submission" date="2018-06" db="EMBL/GenBank/DDBJ databases">
        <authorList>
            <person name="Zhirakovskaya E."/>
        </authorList>
    </citation>
    <scope>NUCLEOTIDE SEQUENCE</scope>
</reference>
<dbReference type="GO" id="GO:0016020">
    <property type="term" value="C:membrane"/>
    <property type="evidence" value="ECO:0007669"/>
    <property type="project" value="UniProtKB-SubCell"/>
</dbReference>
<dbReference type="AlphaFoldDB" id="A0A3B0RSI2"/>
<organism evidence="5">
    <name type="scientific">hydrothermal vent metagenome</name>
    <dbReference type="NCBI Taxonomy" id="652676"/>
    <lineage>
        <taxon>unclassified sequences</taxon>
        <taxon>metagenomes</taxon>
        <taxon>ecological metagenomes</taxon>
    </lineage>
</organism>
<gene>
    <name evidence="5" type="ORF">MNBD_ALPHA07-901</name>
</gene>
<dbReference type="PANTHER" id="PTHR34001:SF3">
    <property type="entry name" value="BLL7405 PROTEIN"/>
    <property type="match status" value="1"/>
</dbReference>
<name>A0A3B0RSI2_9ZZZZ</name>
<evidence type="ECO:0000256" key="1">
    <source>
        <dbReference type="ARBA" id="ARBA00004370"/>
    </source>
</evidence>
<comment type="subcellular location">
    <subcellularLocation>
        <location evidence="1">Membrane</location>
    </subcellularLocation>
</comment>
<proteinExistence type="predicted"/>
<evidence type="ECO:0000256" key="3">
    <source>
        <dbReference type="ARBA" id="ARBA00023136"/>
    </source>
</evidence>
<dbReference type="InterPro" id="IPR027385">
    <property type="entry name" value="Beta-barrel_OMP"/>
</dbReference>
<evidence type="ECO:0000256" key="2">
    <source>
        <dbReference type="ARBA" id="ARBA00022729"/>
    </source>
</evidence>
<dbReference type="EMBL" id="UOEG01000125">
    <property type="protein sequence ID" value="VAV94849.1"/>
    <property type="molecule type" value="Genomic_DNA"/>
</dbReference>
<protein>
    <submittedName>
        <fullName evidence="5">Outer membrane protein</fullName>
    </submittedName>
</protein>
<keyword evidence="3" id="KW-0472">Membrane</keyword>
<evidence type="ECO:0000259" key="4">
    <source>
        <dbReference type="Pfam" id="PF13505"/>
    </source>
</evidence>
<accession>A0A3B0RSI2</accession>
<dbReference type="PANTHER" id="PTHR34001">
    <property type="entry name" value="BLL7405 PROTEIN"/>
    <property type="match status" value="1"/>
</dbReference>
<feature type="domain" description="Outer membrane protein beta-barrel" evidence="4">
    <location>
        <begin position="13"/>
        <end position="183"/>
    </location>
</feature>
<dbReference type="InterPro" id="IPR011250">
    <property type="entry name" value="OMP/PagP_B-barrel"/>
</dbReference>
<dbReference type="SUPFAM" id="SSF56925">
    <property type="entry name" value="OMPA-like"/>
    <property type="match status" value="1"/>
</dbReference>